<evidence type="ECO:0000313" key="1">
    <source>
        <dbReference type="EMBL" id="KAK9322962.1"/>
    </source>
</evidence>
<protein>
    <submittedName>
        <fullName evidence="1">Uncharacterized protein</fullName>
    </submittedName>
</protein>
<comment type="caution">
    <text evidence="1">The sequence shown here is derived from an EMBL/GenBank/DDBJ whole genome shotgun (WGS) entry which is preliminary data.</text>
</comment>
<proteinExistence type="predicted"/>
<reference evidence="2" key="1">
    <citation type="journal article" date="2024" name="Front. Bioeng. Biotechnol.">
        <title>Genome-scale model development and genomic sequencing of the oleaginous clade Lipomyces.</title>
        <authorList>
            <person name="Czajka J.J."/>
            <person name="Han Y."/>
            <person name="Kim J."/>
            <person name="Mondo S.J."/>
            <person name="Hofstad B.A."/>
            <person name="Robles A."/>
            <person name="Haridas S."/>
            <person name="Riley R."/>
            <person name="LaButti K."/>
            <person name="Pangilinan J."/>
            <person name="Andreopoulos W."/>
            <person name="Lipzen A."/>
            <person name="Yan J."/>
            <person name="Wang M."/>
            <person name="Ng V."/>
            <person name="Grigoriev I.V."/>
            <person name="Spatafora J.W."/>
            <person name="Magnuson J.K."/>
            <person name="Baker S.E."/>
            <person name="Pomraning K.R."/>
        </authorList>
    </citation>
    <scope>NUCLEOTIDE SEQUENCE [LARGE SCALE GENOMIC DNA]</scope>
    <source>
        <strain evidence="2">CBS 10300</strain>
    </source>
</reference>
<accession>A0ACC3TQ02</accession>
<dbReference type="Proteomes" id="UP001489719">
    <property type="component" value="Unassembled WGS sequence"/>
</dbReference>
<sequence length="384" mass="43011">MMNLQPKVLPAELGSSSPLRLLHDSALIDQVLPIPGLQSQQYSHIRSGSQRIYNHAIRNGMQRRSYPGYSAPNQISTGIFVTTEKEKHVWTMTEDSGTSEESDSSLDHLLVRKPNCRLSTGAQHSVRTTRFESNKSAIDLSDTPETIISRIANSRPVQSFYQESLNCSDGISRSKLSSRRGVRRTFPGYVIPSRVMSRPPSRRRAPRLSNLLSFSIQSPIQSDIYLSSYDCTEDEDEDLRDNDFADQMKGMPVDISQLHLSGDKFAEERLPDASYRDDSAIALDDDNFESESEVYVKSERSPAYTWRPDTSLETSEEDCTVYGIESTVAIADNPSDEDCVSEGSDEEVINTNLSITFRMRRAQTNSPRGDHISANLQSTTSLAY</sequence>
<organism evidence="1 2">
    <name type="scientific">Lipomyces orientalis</name>
    <dbReference type="NCBI Taxonomy" id="1233043"/>
    <lineage>
        <taxon>Eukaryota</taxon>
        <taxon>Fungi</taxon>
        <taxon>Dikarya</taxon>
        <taxon>Ascomycota</taxon>
        <taxon>Saccharomycotina</taxon>
        <taxon>Lipomycetes</taxon>
        <taxon>Lipomycetales</taxon>
        <taxon>Lipomycetaceae</taxon>
        <taxon>Lipomyces</taxon>
    </lineage>
</organism>
<dbReference type="EMBL" id="MU970068">
    <property type="protein sequence ID" value="KAK9322962.1"/>
    <property type="molecule type" value="Genomic_DNA"/>
</dbReference>
<keyword evidence="2" id="KW-1185">Reference proteome</keyword>
<evidence type="ECO:0000313" key="2">
    <source>
        <dbReference type="Proteomes" id="UP001489719"/>
    </source>
</evidence>
<name>A0ACC3TQ02_9ASCO</name>
<gene>
    <name evidence="1" type="ORF">V1517DRAFT_321848</name>
</gene>